<evidence type="ECO:0000256" key="4">
    <source>
        <dbReference type="ARBA" id="ARBA00022989"/>
    </source>
</evidence>
<protein>
    <submittedName>
        <fullName evidence="7">Branched-chain amino acid ABC transporter permease</fullName>
    </submittedName>
</protein>
<reference evidence="7 8" key="1">
    <citation type="submission" date="2020-05" db="EMBL/GenBank/DDBJ databases">
        <title>Azospirillum oleiclasticum sp. nov, a nitrogen-fixing and heavy crude oil-emulsifying bacterium isolated from the crude oil of Yumen Oilfield.</title>
        <authorList>
            <person name="Wu D."/>
            <person name="Cai M."/>
            <person name="Zhang X."/>
        </authorList>
    </citation>
    <scope>NUCLEOTIDE SEQUENCE [LARGE SCALE GENOMIC DNA]</scope>
    <source>
        <strain evidence="7 8">ROY-1-1-2</strain>
    </source>
</reference>
<accession>A0ABX2T9F3</accession>
<dbReference type="PANTHER" id="PTHR30482:SF17">
    <property type="entry name" value="ABC TRANSPORTER ATP-BINDING PROTEIN"/>
    <property type="match status" value="1"/>
</dbReference>
<feature type="transmembrane region" description="Helical" evidence="6">
    <location>
        <begin position="69"/>
        <end position="90"/>
    </location>
</feature>
<feature type="transmembrane region" description="Helical" evidence="6">
    <location>
        <begin position="297"/>
        <end position="321"/>
    </location>
</feature>
<evidence type="ECO:0000256" key="5">
    <source>
        <dbReference type="ARBA" id="ARBA00023136"/>
    </source>
</evidence>
<evidence type="ECO:0000256" key="6">
    <source>
        <dbReference type="SAM" id="Phobius"/>
    </source>
</evidence>
<gene>
    <name evidence="7" type="ORF">HND93_14650</name>
</gene>
<dbReference type="RefSeq" id="WP_180282732.1">
    <property type="nucleotide sequence ID" value="NZ_JABFDB010000010.1"/>
</dbReference>
<keyword evidence="3 6" id="KW-0812">Transmembrane</keyword>
<dbReference type="CDD" id="cd06581">
    <property type="entry name" value="TM_PBP1_LivM_like"/>
    <property type="match status" value="1"/>
</dbReference>
<comment type="caution">
    <text evidence="7">The sequence shown here is derived from an EMBL/GenBank/DDBJ whole genome shotgun (WGS) entry which is preliminary data.</text>
</comment>
<feature type="transmembrane region" description="Helical" evidence="6">
    <location>
        <begin position="260"/>
        <end position="285"/>
    </location>
</feature>
<proteinExistence type="predicted"/>
<name>A0ABX2T9F3_9PROT</name>
<dbReference type="InterPro" id="IPR043428">
    <property type="entry name" value="LivM-like"/>
</dbReference>
<comment type="subcellular location">
    <subcellularLocation>
        <location evidence="1">Cell membrane</location>
        <topology evidence="1">Multi-pass membrane protein</topology>
    </subcellularLocation>
</comment>
<keyword evidence="4 6" id="KW-1133">Transmembrane helix</keyword>
<dbReference type="PANTHER" id="PTHR30482">
    <property type="entry name" value="HIGH-AFFINITY BRANCHED-CHAIN AMINO ACID TRANSPORT SYSTEM PERMEASE"/>
    <property type="match status" value="1"/>
</dbReference>
<evidence type="ECO:0000313" key="7">
    <source>
        <dbReference type="EMBL" id="NYZ20951.1"/>
    </source>
</evidence>
<sequence length="338" mass="35399">MTGVVSPMAAPAALRGAGAWKPAELLFWTLPVIGWFAFPENLPLLTQIAITALFALSLDLVLGVAGMVTLGHAAFFGVGAYAAGMLPAYLGIGDPLLGLVAAAAAAALAGALTSPLMLRGSGLSQLMVSVGINAMLYEAANKATEVTGGVDGLPGVENTPLFGMWSFDLYGRTAYVYAVVVLLLLFWMARRVVRSPFGVSLRGIRLNAARMPALGVPVNRRLAVVWTLAAAYAGVAGALLTQTTQFVSINVLGFDRSAEVLLILILGGAGHLYGALVGAVAYMSIHHLLADIDPEFWQFWIGLIFIVVVLFARDGALGAAARIRDLIRNLILGRGASR</sequence>
<feature type="transmembrane region" description="Helical" evidence="6">
    <location>
        <begin position="43"/>
        <end position="62"/>
    </location>
</feature>
<evidence type="ECO:0000256" key="3">
    <source>
        <dbReference type="ARBA" id="ARBA00022692"/>
    </source>
</evidence>
<organism evidence="7 8">
    <name type="scientific">Azospirillum oleiclasticum</name>
    <dbReference type="NCBI Taxonomy" id="2735135"/>
    <lineage>
        <taxon>Bacteria</taxon>
        <taxon>Pseudomonadati</taxon>
        <taxon>Pseudomonadota</taxon>
        <taxon>Alphaproteobacteria</taxon>
        <taxon>Rhodospirillales</taxon>
        <taxon>Azospirillaceae</taxon>
        <taxon>Azospirillum</taxon>
    </lineage>
</organism>
<evidence type="ECO:0000256" key="1">
    <source>
        <dbReference type="ARBA" id="ARBA00004651"/>
    </source>
</evidence>
<feature type="transmembrane region" description="Helical" evidence="6">
    <location>
        <begin position="222"/>
        <end position="240"/>
    </location>
</feature>
<dbReference type="Pfam" id="PF02653">
    <property type="entry name" value="BPD_transp_2"/>
    <property type="match status" value="1"/>
</dbReference>
<dbReference type="InterPro" id="IPR001851">
    <property type="entry name" value="ABC_transp_permease"/>
</dbReference>
<keyword evidence="5 6" id="KW-0472">Membrane</keyword>
<keyword evidence="8" id="KW-1185">Reference proteome</keyword>
<dbReference type="EMBL" id="JABFDB010000010">
    <property type="protein sequence ID" value="NYZ20951.1"/>
    <property type="molecule type" value="Genomic_DNA"/>
</dbReference>
<feature type="transmembrane region" description="Helical" evidence="6">
    <location>
        <begin position="96"/>
        <end position="118"/>
    </location>
</feature>
<feature type="transmembrane region" description="Helical" evidence="6">
    <location>
        <begin position="174"/>
        <end position="193"/>
    </location>
</feature>
<evidence type="ECO:0000256" key="2">
    <source>
        <dbReference type="ARBA" id="ARBA00022475"/>
    </source>
</evidence>
<evidence type="ECO:0000313" key="8">
    <source>
        <dbReference type="Proteomes" id="UP000584642"/>
    </source>
</evidence>
<keyword evidence="2" id="KW-1003">Cell membrane</keyword>
<dbReference type="Proteomes" id="UP000584642">
    <property type="component" value="Unassembled WGS sequence"/>
</dbReference>